<organism evidence="2 3">
    <name type="scientific">Flavobacterium collinsii</name>
    <dbReference type="NCBI Taxonomy" id="1114861"/>
    <lineage>
        <taxon>Bacteria</taxon>
        <taxon>Pseudomonadati</taxon>
        <taxon>Bacteroidota</taxon>
        <taxon>Flavobacteriia</taxon>
        <taxon>Flavobacteriales</taxon>
        <taxon>Flavobacteriaceae</taxon>
        <taxon>Flavobacterium</taxon>
    </lineage>
</organism>
<feature type="transmembrane region" description="Helical" evidence="1">
    <location>
        <begin position="38"/>
        <end position="60"/>
    </location>
</feature>
<dbReference type="Proteomes" id="UP000474567">
    <property type="component" value="Unassembled WGS sequence"/>
</dbReference>
<evidence type="ECO:0000256" key="1">
    <source>
        <dbReference type="SAM" id="Phobius"/>
    </source>
</evidence>
<accession>A0ABN7EH34</accession>
<dbReference type="RefSeq" id="WP_173965308.1">
    <property type="nucleotide sequence ID" value="NZ_CADCST010000071.1"/>
</dbReference>
<reference evidence="2 3" key="1">
    <citation type="submission" date="2020-02" db="EMBL/GenBank/DDBJ databases">
        <authorList>
            <person name="Criscuolo A."/>
        </authorList>
    </citation>
    <scope>NUCLEOTIDE SEQUENCE [LARGE SCALE GENOMIC DNA]</scope>
    <source>
        <strain evidence="2">CECT7796</strain>
    </source>
</reference>
<gene>
    <name evidence="2" type="ORF">FLACOL7796_01374</name>
</gene>
<evidence type="ECO:0000313" key="2">
    <source>
        <dbReference type="EMBL" id="CAA9196886.1"/>
    </source>
</evidence>
<feature type="transmembrane region" description="Helical" evidence="1">
    <location>
        <begin position="7"/>
        <end position="26"/>
    </location>
</feature>
<sequence length="69" mass="7935">MIKINYKIQFVLFVICLFFIGIGIFKTLDEGLKTGIGLFGQISHFVPFLMAAIIFGNNIYSKRIEKFKK</sequence>
<proteinExistence type="predicted"/>
<protein>
    <submittedName>
        <fullName evidence="2">Uncharacterized protein</fullName>
    </submittedName>
</protein>
<comment type="caution">
    <text evidence="2">The sequence shown here is derived from an EMBL/GenBank/DDBJ whole genome shotgun (WGS) entry which is preliminary data.</text>
</comment>
<keyword evidence="3" id="KW-1185">Reference proteome</keyword>
<keyword evidence="1" id="KW-0472">Membrane</keyword>
<dbReference type="EMBL" id="CADCST010000071">
    <property type="protein sequence ID" value="CAA9196886.1"/>
    <property type="molecule type" value="Genomic_DNA"/>
</dbReference>
<evidence type="ECO:0000313" key="3">
    <source>
        <dbReference type="Proteomes" id="UP000474567"/>
    </source>
</evidence>
<name>A0ABN7EH34_9FLAO</name>
<keyword evidence="1" id="KW-0812">Transmembrane</keyword>
<keyword evidence="1" id="KW-1133">Transmembrane helix</keyword>